<dbReference type="Pfam" id="PF14871">
    <property type="entry name" value="GHL6"/>
    <property type="match status" value="1"/>
</dbReference>
<reference evidence="1 2" key="1">
    <citation type="submission" date="2019-03" db="EMBL/GenBank/DDBJ databases">
        <title>Draft genome sequences of novel Actinobacteria.</title>
        <authorList>
            <person name="Sahin N."/>
            <person name="Ay H."/>
            <person name="Saygin H."/>
        </authorList>
    </citation>
    <scope>NUCLEOTIDE SEQUENCE [LARGE SCALE GENOMIC DNA]</scope>
    <source>
        <strain evidence="1 2">5K138</strain>
    </source>
</reference>
<dbReference type="InParanoid" id="A0A4R5DTS2"/>
<accession>A0A4R5DTS2</accession>
<dbReference type="AlphaFoldDB" id="A0A4R5DTS2"/>
<dbReference type="CDD" id="cd03143">
    <property type="entry name" value="A4_beta-galactosidase_middle_domain"/>
    <property type="match status" value="1"/>
</dbReference>
<dbReference type="Gene3D" id="3.40.50.880">
    <property type="match status" value="1"/>
</dbReference>
<dbReference type="Gene3D" id="3.20.20.80">
    <property type="entry name" value="Glycosidases"/>
    <property type="match status" value="1"/>
</dbReference>
<dbReference type="InterPro" id="IPR028212">
    <property type="entry name" value="GHL6"/>
</dbReference>
<keyword evidence="2" id="KW-1185">Reference proteome</keyword>
<dbReference type="SUPFAM" id="SSF51445">
    <property type="entry name" value="(Trans)glycosidases"/>
    <property type="match status" value="1"/>
</dbReference>
<evidence type="ECO:0000313" key="1">
    <source>
        <dbReference type="EMBL" id="TDE14293.1"/>
    </source>
</evidence>
<dbReference type="EMBL" id="SMKZ01000003">
    <property type="protein sequence ID" value="TDE14293.1"/>
    <property type="molecule type" value="Genomic_DNA"/>
</dbReference>
<dbReference type="Proteomes" id="UP000294739">
    <property type="component" value="Unassembled WGS sequence"/>
</dbReference>
<name>A0A4R5DTS2_9ACTN</name>
<dbReference type="OrthoDB" id="7536405at2"/>
<dbReference type="InterPro" id="IPR029062">
    <property type="entry name" value="Class_I_gatase-like"/>
</dbReference>
<organism evidence="1 2">
    <name type="scientific">Jiangella asiatica</name>
    <dbReference type="NCBI Taxonomy" id="2530372"/>
    <lineage>
        <taxon>Bacteria</taxon>
        <taxon>Bacillati</taxon>
        <taxon>Actinomycetota</taxon>
        <taxon>Actinomycetes</taxon>
        <taxon>Jiangellales</taxon>
        <taxon>Jiangellaceae</taxon>
        <taxon>Jiangella</taxon>
    </lineage>
</organism>
<proteinExistence type="predicted"/>
<dbReference type="RefSeq" id="WP_131891438.1">
    <property type="nucleotide sequence ID" value="NZ_SMKZ01000003.1"/>
</dbReference>
<protein>
    <recommendedName>
        <fullName evidence="3">Beta-galactosidase trimerisation domain-containing protein</fullName>
    </recommendedName>
</protein>
<gene>
    <name evidence="1" type="ORF">E1269_03820</name>
</gene>
<dbReference type="SUPFAM" id="SSF52317">
    <property type="entry name" value="Class I glutamine amidotransferase-like"/>
    <property type="match status" value="1"/>
</dbReference>
<evidence type="ECO:0000313" key="2">
    <source>
        <dbReference type="Proteomes" id="UP000294739"/>
    </source>
</evidence>
<comment type="caution">
    <text evidence="1">The sequence shown here is derived from an EMBL/GenBank/DDBJ whole genome shotgun (WGS) entry which is preliminary data.</text>
</comment>
<dbReference type="InterPro" id="IPR017853">
    <property type="entry name" value="GH"/>
</dbReference>
<sequence>MRKYEKTYRRSLLDMHIPGWDPDFLSRYEPASLADEYARAGVEGVLLYCKSHMGLNYWPAPVGGIHPAAAERDLVGDLVDALRERDIRPAAYHSVVFDNWAAENHPDWRQLSPASLRGTDNVAITGVRYGTMCMNNAEYLAYELEQITALVQRYDFDALWIDMVFWTTICVCESCQKRCRSELGFEVPQVIDWTSAEWSRFQEARTRWLDEFWRSIRAAVRAVRPELAITHNLAPELYGWYLGGSTDEFPEDTFAAGDLYGGRDQQLFVSRLMHTISTGAQGEYMTSRSPDLRYHVQLRSERELLLQALGATSQHLAFLFIDAIDPIGTVQKGTYDRIRDVFAVTRSYEDHLGGTPVSDVALYFSPRNRTSPDENGSNIWAPSAGRSPYDAAFDGACAALQAAHVPFGIVTRATLGQLDKHRVLVLPNVSRLDDEELSAFREFVRAGGRVYASGLTSLGGVYGERFGEFALGDVLGVRAGRPYQGNIVFLKPQVPHIETAASPEAYVSWGLQPREVLPHRKPPQALDIPLPAGVTDGADVWATVTLPYAYPDFGSLQGHRFASIHSSPPWTDTETPAIVRNSFGAGESLYCVAPIETAGDVSSRALFTELILHLLHDDRRIEATAPPAVWITLFDQLDQDRMILSVLNYEPQAGMTADVSVIARAPAGYDVVGVTRTTDDTDIEYELVEKGRGVKLDGLSLPLFEQLEISLAGPRES</sequence>
<evidence type="ECO:0008006" key="3">
    <source>
        <dbReference type="Google" id="ProtNLM"/>
    </source>
</evidence>